<accession>A0A0C1QCF2</accession>
<dbReference type="RefSeq" id="WP_039608605.1">
    <property type="nucleotide sequence ID" value="NZ_JWIC01000004.1"/>
</dbReference>
<reference evidence="1 2" key="1">
    <citation type="submission" date="2014-12" db="EMBL/GenBank/DDBJ databases">
        <title>Draft Genome Sequence of Pseudoalteromonas luteoviolacea HI1.</title>
        <authorList>
            <person name="Asahina A.Y."/>
            <person name="Hadfield M.G."/>
        </authorList>
    </citation>
    <scope>NUCLEOTIDE SEQUENCE [LARGE SCALE GENOMIC DNA]</scope>
    <source>
        <strain evidence="1 2">HI1</strain>
    </source>
</reference>
<dbReference type="Proteomes" id="UP000031327">
    <property type="component" value="Unassembled WGS sequence"/>
</dbReference>
<sequence>MNKIFLFILIYTCSFIVIAEEEKKELPPLNPAYQGEHGMVLMNRGSKIYATNFASYKLPSDIQIVYQIDNPDVAFLNLVRDSDLITIKPKPFNLQRLERGEEVNIVADVYEGHYKRDGFKVYSDRTIVFSKKLYARKLKDLSPASQWQEYDSIEINKSERIYIHKLTQPPSFNHLIFVDLTNACMQKFKTSKRVPKSSELMYKFVNCGTLKHLYFDAEDYR</sequence>
<dbReference type="OrthoDB" id="5770735at2"/>
<gene>
    <name evidence="1" type="ORF">JF50_06450</name>
</gene>
<protein>
    <submittedName>
        <fullName evidence="1">Uncharacterized protein</fullName>
    </submittedName>
</protein>
<evidence type="ECO:0000313" key="1">
    <source>
        <dbReference type="EMBL" id="KID58311.1"/>
    </source>
</evidence>
<dbReference type="AlphaFoldDB" id="A0A0C1QCF2"/>
<organism evidence="1 2">
    <name type="scientific">Pseudoalteromonas luteoviolacea</name>
    <dbReference type="NCBI Taxonomy" id="43657"/>
    <lineage>
        <taxon>Bacteria</taxon>
        <taxon>Pseudomonadati</taxon>
        <taxon>Pseudomonadota</taxon>
        <taxon>Gammaproteobacteria</taxon>
        <taxon>Alteromonadales</taxon>
        <taxon>Pseudoalteromonadaceae</taxon>
        <taxon>Pseudoalteromonas</taxon>
    </lineage>
</organism>
<name>A0A0C1QCF2_9GAMM</name>
<evidence type="ECO:0000313" key="2">
    <source>
        <dbReference type="Proteomes" id="UP000031327"/>
    </source>
</evidence>
<comment type="caution">
    <text evidence="1">The sequence shown here is derived from an EMBL/GenBank/DDBJ whole genome shotgun (WGS) entry which is preliminary data.</text>
</comment>
<proteinExistence type="predicted"/>
<dbReference type="EMBL" id="JWIC01000004">
    <property type="protein sequence ID" value="KID58311.1"/>
    <property type="molecule type" value="Genomic_DNA"/>
</dbReference>